<accession>A0A241XKK1</accession>
<dbReference type="AlphaFoldDB" id="A0A241XKK1"/>
<evidence type="ECO:0000313" key="1">
    <source>
        <dbReference type="EMBL" id="OTI57610.1"/>
    </source>
</evidence>
<comment type="caution">
    <text evidence="1">The sequence shown here is derived from an EMBL/GenBank/DDBJ whole genome shotgun (WGS) entry which is preliminary data.</text>
</comment>
<protein>
    <submittedName>
        <fullName evidence="1">Transcriptional regulator</fullName>
    </submittedName>
</protein>
<dbReference type="EMBL" id="NFFZ01000016">
    <property type="protein sequence ID" value="OTI57610.1"/>
    <property type="molecule type" value="Genomic_DNA"/>
</dbReference>
<dbReference type="Proteomes" id="UP000194857">
    <property type="component" value="Unassembled WGS sequence"/>
</dbReference>
<reference evidence="1 2" key="1">
    <citation type="submission" date="2017-05" db="EMBL/GenBank/DDBJ databases">
        <authorList>
            <person name="Song R."/>
            <person name="Chenine A.L."/>
            <person name="Ruprecht R.M."/>
        </authorList>
    </citation>
    <scope>NUCLEOTIDE SEQUENCE [LARGE SCALE GENOMIC DNA]</scope>
    <source>
        <strain evidence="1 2">S567_C10_BS</strain>
    </source>
</reference>
<dbReference type="InterPro" id="IPR009387">
    <property type="entry name" value="HigB-2"/>
</dbReference>
<organism evidence="1 2">
    <name type="scientific">Pseudomonas aeruginosa</name>
    <dbReference type="NCBI Taxonomy" id="287"/>
    <lineage>
        <taxon>Bacteria</taxon>
        <taxon>Pseudomonadati</taxon>
        <taxon>Pseudomonadota</taxon>
        <taxon>Gammaproteobacteria</taxon>
        <taxon>Pseudomonadales</taxon>
        <taxon>Pseudomonadaceae</taxon>
        <taxon>Pseudomonas</taxon>
    </lineage>
</organism>
<proteinExistence type="predicted"/>
<gene>
    <name evidence="1" type="ORF">CAZ10_25635</name>
</gene>
<sequence length="103" mass="11500">MRTVIETEIFKRYAGGIWNDPEREEFIAWIAANPLAGDVIPGSGGLRKVRWSRQGMGKRGGARVIYYNAEESQAIWLLIAYTKSKLDNLPASTLSKLKEAMNG</sequence>
<evidence type="ECO:0000313" key="2">
    <source>
        <dbReference type="Proteomes" id="UP000194857"/>
    </source>
</evidence>
<dbReference type="PIRSF" id="PIRSF039032">
    <property type="entry name" value="HigB-2"/>
    <property type="match status" value="1"/>
</dbReference>
<name>A0A241XKK1_PSEAI</name>
<dbReference type="RefSeq" id="WP_023464626.1">
    <property type="nucleotide sequence ID" value="NZ_CAADQF010000494.1"/>
</dbReference>